<accession>A0A9P4NJA3</accession>
<evidence type="ECO:0000256" key="4">
    <source>
        <dbReference type="ARBA" id="ARBA00022857"/>
    </source>
</evidence>
<keyword evidence="5" id="KW-0560">Oxidoreductase</keyword>
<dbReference type="Gene3D" id="3.50.50.60">
    <property type="entry name" value="FAD/NAD(P)-binding domain"/>
    <property type="match status" value="4"/>
</dbReference>
<name>A0A9P4NJA3_9PEZI</name>
<dbReference type="GO" id="GO:0050660">
    <property type="term" value="F:flavin adenine dinucleotide binding"/>
    <property type="evidence" value="ECO:0007669"/>
    <property type="project" value="InterPro"/>
</dbReference>
<keyword evidence="4" id="KW-0521">NADP</keyword>
<evidence type="ECO:0000313" key="7">
    <source>
        <dbReference type="Proteomes" id="UP000800235"/>
    </source>
</evidence>
<evidence type="ECO:0000313" key="6">
    <source>
        <dbReference type="EMBL" id="KAF2423815.1"/>
    </source>
</evidence>
<evidence type="ECO:0000256" key="5">
    <source>
        <dbReference type="ARBA" id="ARBA00023002"/>
    </source>
</evidence>
<comment type="similarity">
    <text evidence="1">Belongs to the FMO family.</text>
</comment>
<evidence type="ECO:0000256" key="2">
    <source>
        <dbReference type="ARBA" id="ARBA00022630"/>
    </source>
</evidence>
<keyword evidence="6" id="KW-0503">Monooxygenase</keyword>
<dbReference type="PANTHER" id="PTHR23023">
    <property type="entry name" value="DIMETHYLANILINE MONOOXYGENASE"/>
    <property type="match status" value="1"/>
</dbReference>
<sequence length="532" mass="60346">MQTRVAVIGAGALGLMAMKTLKEDGFDVTGYETRSWAGGLWKYSDDASLSAADKTVFNSSIYRSAMSDYPFPEGTDDFPTAAQLHSYLEDYCDYFELRSRIHFSTCVLNVSRDRGQWRLIVDSKEFGKREDRYDKVVVAIGTFSKPKIVDIRGLEHFTGKYLHAIDLHQPSQYRGQTVLFIGLHATAQDAVETLSDCAQKIYISHRNGVVLLPRYGPDGATFDQTQTLQVLLIMTALFAWLPNFTNWVLDRVVLSMSAKAYPTLKKSWNLSPAPSISVTPPLIADSILPHLQSGFAEPVASVRCIRKDQSVELTDGRILEDIDTILFCTGYDSYIRFLSKGLNPYHVTGEVGNLYHGTFPVHADPDVRSSIAYLGHAGIAFPGMIQFEIQAMAISQTWLGNSPLPSLQEMKKWHRGLLRWRQDMVKRQKVESTFYPVVLPFAPHLRWLNKTAGTGVFEHFGWFDSRAWSFWRSDRTFYKQCLNGVLSPTIFRLFDVGKRKALPWKTAKEMILRDNQRAQKQKLERLASKKNV</sequence>
<dbReference type="InterPro" id="IPR000960">
    <property type="entry name" value="Flavin_mOase"/>
</dbReference>
<protein>
    <submittedName>
        <fullName evidence="6">Flavin-containing monooxygenase-like protein</fullName>
    </submittedName>
</protein>
<keyword evidence="2" id="KW-0285">Flavoprotein</keyword>
<dbReference type="InterPro" id="IPR050346">
    <property type="entry name" value="FMO-like"/>
</dbReference>
<comment type="caution">
    <text evidence="6">The sequence shown here is derived from an EMBL/GenBank/DDBJ whole genome shotgun (WGS) entry which is preliminary data.</text>
</comment>
<reference evidence="6" key="1">
    <citation type="journal article" date="2020" name="Stud. Mycol.">
        <title>101 Dothideomycetes genomes: a test case for predicting lifestyles and emergence of pathogens.</title>
        <authorList>
            <person name="Haridas S."/>
            <person name="Albert R."/>
            <person name="Binder M."/>
            <person name="Bloem J."/>
            <person name="Labutti K."/>
            <person name="Salamov A."/>
            <person name="Andreopoulos B."/>
            <person name="Baker S."/>
            <person name="Barry K."/>
            <person name="Bills G."/>
            <person name="Bluhm B."/>
            <person name="Cannon C."/>
            <person name="Castanera R."/>
            <person name="Culley D."/>
            <person name="Daum C."/>
            <person name="Ezra D."/>
            <person name="Gonzalez J."/>
            <person name="Henrissat B."/>
            <person name="Kuo A."/>
            <person name="Liang C."/>
            <person name="Lipzen A."/>
            <person name="Lutzoni F."/>
            <person name="Magnuson J."/>
            <person name="Mondo S."/>
            <person name="Nolan M."/>
            <person name="Ohm R."/>
            <person name="Pangilinan J."/>
            <person name="Park H.-J."/>
            <person name="Ramirez L."/>
            <person name="Alfaro M."/>
            <person name="Sun H."/>
            <person name="Tritt A."/>
            <person name="Yoshinaga Y."/>
            <person name="Zwiers L.-H."/>
            <person name="Turgeon B."/>
            <person name="Goodwin S."/>
            <person name="Spatafora J."/>
            <person name="Crous P."/>
            <person name="Grigoriev I."/>
        </authorList>
    </citation>
    <scope>NUCLEOTIDE SEQUENCE</scope>
    <source>
        <strain evidence="6">CBS 130266</strain>
    </source>
</reference>
<dbReference type="SUPFAM" id="SSF51905">
    <property type="entry name" value="FAD/NAD(P)-binding domain"/>
    <property type="match status" value="1"/>
</dbReference>
<dbReference type="OrthoDB" id="66881at2759"/>
<evidence type="ECO:0000256" key="1">
    <source>
        <dbReference type="ARBA" id="ARBA00009183"/>
    </source>
</evidence>
<dbReference type="AlphaFoldDB" id="A0A9P4NJA3"/>
<dbReference type="GO" id="GO:0050661">
    <property type="term" value="F:NADP binding"/>
    <property type="evidence" value="ECO:0007669"/>
    <property type="project" value="InterPro"/>
</dbReference>
<dbReference type="PRINTS" id="PR00370">
    <property type="entry name" value="FMOXYGENASE"/>
</dbReference>
<organism evidence="6 7">
    <name type="scientific">Tothia fuscella</name>
    <dbReference type="NCBI Taxonomy" id="1048955"/>
    <lineage>
        <taxon>Eukaryota</taxon>
        <taxon>Fungi</taxon>
        <taxon>Dikarya</taxon>
        <taxon>Ascomycota</taxon>
        <taxon>Pezizomycotina</taxon>
        <taxon>Dothideomycetes</taxon>
        <taxon>Pleosporomycetidae</taxon>
        <taxon>Venturiales</taxon>
        <taxon>Cylindrosympodiaceae</taxon>
        <taxon>Tothia</taxon>
    </lineage>
</organism>
<dbReference type="Proteomes" id="UP000800235">
    <property type="component" value="Unassembled WGS sequence"/>
</dbReference>
<dbReference type="EMBL" id="MU007077">
    <property type="protein sequence ID" value="KAF2423815.1"/>
    <property type="molecule type" value="Genomic_DNA"/>
</dbReference>
<evidence type="ECO:0000256" key="3">
    <source>
        <dbReference type="ARBA" id="ARBA00022827"/>
    </source>
</evidence>
<keyword evidence="7" id="KW-1185">Reference proteome</keyword>
<dbReference type="InterPro" id="IPR036188">
    <property type="entry name" value="FAD/NAD-bd_sf"/>
</dbReference>
<dbReference type="PIRSF" id="PIRSF000332">
    <property type="entry name" value="FMO"/>
    <property type="match status" value="1"/>
</dbReference>
<keyword evidence="3" id="KW-0274">FAD</keyword>
<dbReference type="GO" id="GO:0004499">
    <property type="term" value="F:N,N-dimethylaniline monooxygenase activity"/>
    <property type="evidence" value="ECO:0007669"/>
    <property type="project" value="InterPro"/>
</dbReference>
<proteinExistence type="inferred from homology"/>
<dbReference type="InterPro" id="IPR020946">
    <property type="entry name" value="Flavin_mOase-like"/>
</dbReference>
<gene>
    <name evidence="6" type="ORF">EJ08DRAFT_737259</name>
</gene>
<dbReference type="Pfam" id="PF00743">
    <property type="entry name" value="FMO-like"/>
    <property type="match status" value="1"/>
</dbReference>